<dbReference type="GO" id="GO:0006888">
    <property type="term" value="P:endoplasmic reticulum to Golgi vesicle-mediated transport"/>
    <property type="evidence" value="ECO:0007669"/>
    <property type="project" value="UniProtKB-UniRule"/>
</dbReference>
<sequence length="177" mass="19735">MAVIHGFHIFLRKKCIYQHLYSDAALRAVKRCLPIANLKENSTKISNNITEDNSSDDLKERCDQYEKLLVGFLSGLAAFSKTITVTNELKGPTGLSVAYFNACATTNFKIHYLETITGYKLVCITSPDVSNLDVTLEAIYKELITNTILTNPLYIVGDVIKSPEIDDIIEKTLKANI</sequence>
<protein>
    <recommendedName>
        <fullName evidence="6">Trafficking protein particle complex subunit</fullName>
    </recommendedName>
</protein>
<organism evidence="7 8">
    <name type="scientific">Babesia duncani</name>
    <dbReference type="NCBI Taxonomy" id="323732"/>
    <lineage>
        <taxon>Eukaryota</taxon>
        <taxon>Sar</taxon>
        <taxon>Alveolata</taxon>
        <taxon>Apicomplexa</taxon>
        <taxon>Aconoidasida</taxon>
        <taxon>Piroplasmida</taxon>
        <taxon>Babesiidae</taxon>
        <taxon>Babesia</taxon>
    </lineage>
</organism>
<gene>
    <name evidence="7" type="ORF">BdWA1_002359</name>
</gene>
<dbReference type="Pfam" id="PF04099">
    <property type="entry name" value="Sybindin"/>
    <property type="match status" value="1"/>
</dbReference>
<comment type="subcellular location">
    <subcellularLocation>
        <location evidence="6">Endoplasmic reticulum</location>
    </subcellularLocation>
    <subcellularLocation>
        <location evidence="6">Golgi apparatus</location>
        <location evidence="6">cis-Golgi network</location>
    </subcellularLocation>
</comment>
<dbReference type="SUPFAM" id="SSF64356">
    <property type="entry name" value="SNARE-like"/>
    <property type="match status" value="1"/>
</dbReference>
<keyword evidence="4 6" id="KW-0333">Golgi apparatus</keyword>
<evidence type="ECO:0000256" key="4">
    <source>
        <dbReference type="ARBA" id="ARBA00023034"/>
    </source>
</evidence>
<evidence type="ECO:0000256" key="1">
    <source>
        <dbReference type="ARBA" id="ARBA00022448"/>
    </source>
</evidence>
<dbReference type="AlphaFoldDB" id="A0AAD9PJE8"/>
<evidence type="ECO:0000256" key="5">
    <source>
        <dbReference type="ARBA" id="ARBA00038167"/>
    </source>
</evidence>
<keyword evidence="2 6" id="KW-0256">Endoplasmic reticulum</keyword>
<dbReference type="GeneID" id="94336657"/>
<comment type="subunit">
    <text evidence="6">Part of the multisubunit transport protein particle (TRAPP) complex.</text>
</comment>
<evidence type="ECO:0000313" key="7">
    <source>
        <dbReference type="EMBL" id="KAK2195765.1"/>
    </source>
</evidence>
<comment type="caution">
    <text evidence="7">The sequence shown here is derived from an EMBL/GenBank/DDBJ whole genome shotgun (WGS) entry which is preliminary data.</text>
</comment>
<dbReference type="SMART" id="SM01399">
    <property type="entry name" value="Sybindin"/>
    <property type="match status" value="1"/>
</dbReference>
<keyword evidence="8" id="KW-1185">Reference proteome</keyword>
<reference evidence="7" key="1">
    <citation type="journal article" date="2023" name="Nat. Microbiol.">
        <title>Babesia duncani multi-omics identifies virulence factors and drug targets.</title>
        <authorList>
            <person name="Singh P."/>
            <person name="Lonardi S."/>
            <person name="Liang Q."/>
            <person name="Vydyam P."/>
            <person name="Khabirova E."/>
            <person name="Fang T."/>
            <person name="Gihaz S."/>
            <person name="Thekkiniath J."/>
            <person name="Munshi M."/>
            <person name="Abel S."/>
            <person name="Ciampossin L."/>
            <person name="Batugedara G."/>
            <person name="Gupta M."/>
            <person name="Lu X.M."/>
            <person name="Lenz T."/>
            <person name="Chakravarty S."/>
            <person name="Cornillot E."/>
            <person name="Hu Y."/>
            <person name="Ma W."/>
            <person name="Gonzalez L.M."/>
            <person name="Sanchez S."/>
            <person name="Estrada K."/>
            <person name="Sanchez-Flores A."/>
            <person name="Montero E."/>
            <person name="Harb O.S."/>
            <person name="Le Roch K.G."/>
            <person name="Mamoun C.B."/>
        </authorList>
    </citation>
    <scope>NUCLEOTIDE SEQUENCE</scope>
    <source>
        <strain evidence="7">WA1</strain>
    </source>
</reference>
<dbReference type="GO" id="GO:0005783">
    <property type="term" value="C:endoplasmic reticulum"/>
    <property type="evidence" value="ECO:0007669"/>
    <property type="project" value="UniProtKB-SubCell"/>
</dbReference>
<keyword evidence="3 6" id="KW-0931">ER-Golgi transport</keyword>
<accession>A0AAD9PJE8</accession>
<dbReference type="PANTHER" id="PTHR23249">
    <property type="entry name" value="TRAFFICKING PROTEIN PARTICLE COMPLEX SUBUNIT"/>
    <property type="match status" value="1"/>
</dbReference>
<evidence type="ECO:0000256" key="3">
    <source>
        <dbReference type="ARBA" id="ARBA00022892"/>
    </source>
</evidence>
<dbReference type="RefSeq" id="XP_067802608.1">
    <property type="nucleotide sequence ID" value="XM_067947386.1"/>
</dbReference>
<evidence type="ECO:0000256" key="6">
    <source>
        <dbReference type="RuleBase" id="RU366065"/>
    </source>
</evidence>
<dbReference type="Gene3D" id="3.30.450.70">
    <property type="match status" value="1"/>
</dbReference>
<dbReference type="InterPro" id="IPR011012">
    <property type="entry name" value="Longin-like_dom_sf"/>
</dbReference>
<dbReference type="KEGG" id="bdw:94336657"/>
<name>A0AAD9PJE8_9APIC</name>
<dbReference type="PANTHER" id="PTHR23249:SF16">
    <property type="entry name" value="TRAFFICKING PROTEIN PARTICLE COMPLEX SUBUNIT 1"/>
    <property type="match status" value="1"/>
</dbReference>
<evidence type="ECO:0000256" key="2">
    <source>
        <dbReference type="ARBA" id="ARBA00022824"/>
    </source>
</evidence>
<dbReference type="Proteomes" id="UP001214638">
    <property type="component" value="Unassembled WGS sequence"/>
</dbReference>
<dbReference type="InterPro" id="IPR007233">
    <property type="entry name" value="TRAPPC"/>
</dbReference>
<dbReference type="EMBL" id="JALLKP010000003">
    <property type="protein sequence ID" value="KAK2195765.1"/>
    <property type="molecule type" value="Genomic_DNA"/>
</dbReference>
<dbReference type="GO" id="GO:0030008">
    <property type="term" value="C:TRAPP complex"/>
    <property type="evidence" value="ECO:0007669"/>
    <property type="project" value="UniProtKB-UniRule"/>
</dbReference>
<comment type="similarity">
    <text evidence="5">Belongs to the TRAPP small subunits family. BET5 subfamily.</text>
</comment>
<proteinExistence type="inferred from homology"/>
<dbReference type="GO" id="GO:0005794">
    <property type="term" value="C:Golgi apparatus"/>
    <property type="evidence" value="ECO:0007669"/>
    <property type="project" value="UniProtKB-SubCell"/>
</dbReference>
<evidence type="ECO:0000313" key="8">
    <source>
        <dbReference type="Proteomes" id="UP001214638"/>
    </source>
</evidence>
<keyword evidence="1 6" id="KW-0813">Transport</keyword>